<dbReference type="PROSITE" id="PS00893">
    <property type="entry name" value="NUDIX_BOX"/>
    <property type="match status" value="1"/>
</dbReference>
<keyword evidence="4" id="KW-1185">Reference proteome</keyword>
<accession>A0ABP6PCY1</accession>
<dbReference type="Gene3D" id="3.40.50.1240">
    <property type="entry name" value="Phosphoglycerate mutase-like"/>
    <property type="match status" value="1"/>
</dbReference>
<dbReference type="RefSeq" id="WP_344689845.1">
    <property type="nucleotide sequence ID" value="NZ_BAAAVV010000007.1"/>
</dbReference>
<keyword evidence="1" id="KW-0378">Hydrolase</keyword>
<name>A0ABP6PCY1_9ACTN</name>
<dbReference type="CDD" id="cd03673">
    <property type="entry name" value="NUDIX_Ap6A_hydrolase"/>
    <property type="match status" value="1"/>
</dbReference>
<evidence type="ECO:0000313" key="3">
    <source>
        <dbReference type="EMBL" id="GAA3175072.1"/>
    </source>
</evidence>
<protein>
    <submittedName>
        <fullName evidence="3">8-oxo-(D)GTP phosphatase</fullName>
    </submittedName>
</protein>
<dbReference type="PANTHER" id="PTHR21340:SF0">
    <property type="entry name" value="BIS(5'-NUCLEOSYL)-TETRAPHOSPHATASE [ASYMMETRICAL]"/>
    <property type="match status" value="1"/>
</dbReference>
<evidence type="ECO:0000256" key="1">
    <source>
        <dbReference type="ARBA" id="ARBA00022801"/>
    </source>
</evidence>
<dbReference type="Proteomes" id="UP001499924">
    <property type="component" value="Unassembled WGS sequence"/>
</dbReference>
<organism evidence="3 4">
    <name type="scientific">Blastococcus jejuensis</name>
    <dbReference type="NCBI Taxonomy" id="351224"/>
    <lineage>
        <taxon>Bacteria</taxon>
        <taxon>Bacillati</taxon>
        <taxon>Actinomycetota</taxon>
        <taxon>Actinomycetes</taxon>
        <taxon>Geodermatophilales</taxon>
        <taxon>Geodermatophilaceae</taxon>
        <taxon>Blastococcus</taxon>
    </lineage>
</organism>
<dbReference type="InterPro" id="IPR051325">
    <property type="entry name" value="Nudix_hydrolase_domain"/>
</dbReference>
<dbReference type="SUPFAM" id="SSF53254">
    <property type="entry name" value="Phosphoglycerate mutase-like"/>
    <property type="match status" value="1"/>
</dbReference>
<dbReference type="SMART" id="SM00855">
    <property type="entry name" value="PGAM"/>
    <property type="match status" value="1"/>
</dbReference>
<dbReference type="InterPro" id="IPR020084">
    <property type="entry name" value="NUDIX_hydrolase_CS"/>
</dbReference>
<dbReference type="InterPro" id="IPR029033">
    <property type="entry name" value="His_PPase_superfam"/>
</dbReference>
<dbReference type="EMBL" id="BAAAVV010000007">
    <property type="protein sequence ID" value="GAA3175072.1"/>
    <property type="molecule type" value="Genomic_DNA"/>
</dbReference>
<evidence type="ECO:0000313" key="4">
    <source>
        <dbReference type="Proteomes" id="UP001499924"/>
    </source>
</evidence>
<dbReference type="InterPro" id="IPR000086">
    <property type="entry name" value="NUDIX_hydrolase_dom"/>
</dbReference>
<proteinExistence type="predicted"/>
<gene>
    <name evidence="3" type="primary">mutT1</name>
    <name evidence="3" type="ORF">GCM10010531_30850</name>
</gene>
<dbReference type="InterPro" id="IPR015797">
    <property type="entry name" value="NUDIX_hydrolase-like_dom_sf"/>
</dbReference>
<dbReference type="Pfam" id="PF00293">
    <property type="entry name" value="NUDIX"/>
    <property type="match status" value="1"/>
</dbReference>
<sequence length="304" mass="32879">MSSLADPAVLAAGGVLWRTEPGGGLETVVVHRPRYDDWSLPKGKPEDGEHLLETAIREVVEETGLRGVVGRRGVRTTYAVPEGRKRVDYWLMRAAGDDSPDRFVPNDEVDDLRWLPADDAAALCTHPHDRAVVADLARTDVPRAPALLLVRHGRAGDRSEWDGPDELRPLDHRGRAQARRLAEVLPLFGPTTVLSAERTRCQETVQPLADALGLPVEPLPELGEEEFADDPQAGLAVVDRLLAGPGVTVVCSQGGAIPSVLMALGVRWDGLPGRLWPPCAKGSVWALGGRPGGLSADYYRNFET</sequence>
<dbReference type="Pfam" id="PF00300">
    <property type="entry name" value="His_Phos_1"/>
    <property type="match status" value="1"/>
</dbReference>
<dbReference type="CDD" id="cd07040">
    <property type="entry name" value="HP"/>
    <property type="match status" value="1"/>
</dbReference>
<evidence type="ECO:0000259" key="2">
    <source>
        <dbReference type="PROSITE" id="PS51462"/>
    </source>
</evidence>
<dbReference type="Gene3D" id="3.90.79.10">
    <property type="entry name" value="Nucleoside Triphosphate Pyrophosphohydrolase"/>
    <property type="match status" value="1"/>
</dbReference>
<dbReference type="SUPFAM" id="SSF55811">
    <property type="entry name" value="Nudix"/>
    <property type="match status" value="1"/>
</dbReference>
<reference evidence="4" key="1">
    <citation type="journal article" date="2019" name="Int. J. Syst. Evol. Microbiol.">
        <title>The Global Catalogue of Microorganisms (GCM) 10K type strain sequencing project: providing services to taxonomists for standard genome sequencing and annotation.</title>
        <authorList>
            <consortium name="The Broad Institute Genomics Platform"/>
            <consortium name="The Broad Institute Genome Sequencing Center for Infectious Disease"/>
            <person name="Wu L."/>
            <person name="Ma J."/>
        </authorList>
    </citation>
    <scope>NUCLEOTIDE SEQUENCE [LARGE SCALE GENOMIC DNA]</scope>
    <source>
        <strain evidence="4">JCM 15614</strain>
    </source>
</reference>
<dbReference type="PROSITE" id="PS51462">
    <property type="entry name" value="NUDIX"/>
    <property type="match status" value="1"/>
</dbReference>
<dbReference type="InterPro" id="IPR013078">
    <property type="entry name" value="His_Pase_superF_clade-1"/>
</dbReference>
<feature type="domain" description="Nudix hydrolase" evidence="2">
    <location>
        <begin position="7"/>
        <end position="138"/>
    </location>
</feature>
<comment type="caution">
    <text evidence="3">The sequence shown here is derived from an EMBL/GenBank/DDBJ whole genome shotgun (WGS) entry which is preliminary data.</text>
</comment>
<dbReference type="PANTHER" id="PTHR21340">
    <property type="entry name" value="DIADENOSINE 5,5-P1,P4-TETRAPHOSPHATE PYROPHOSPHOHYDROLASE MUTT"/>
    <property type="match status" value="1"/>
</dbReference>